<accession>A0A0M8ZZQ8</accession>
<evidence type="ECO:0000313" key="2">
    <source>
        <dbReference type="Proteomes" id="UP000053105"/>
    </source>
</evidence>
<evidence type="ECO:0000313" key="1">
    <source>
        <dbReference type="EMBL" id="KOX74227.1"/>
    </source>
</evidence>
<protein>
    <submittedName>
        <fullName evidence="1">Uncharacterized protein</fullName>
    </submittedName>
</protein>
<name>A0A0M8ZZQ8_9HYME</name>
<keyword evidence="2" id="KW-1185">Reference proteome</keyword>
<proteinExistence type="predicted"/>
<organism evidence="1 2">
    <name type="scientific">Melipona quadrifasciata</name>
    <dbReference type="NCBI Taxonomy" id="166423"/>
    <lineage>
        <taxon>Eukaryota</taxon>
        <taxon>Metazoa</taxon>
        <taxon>Ecdysozoa</taxon>
        <taxon>Arthropoda</taxon>
        <taxon>Hexapoda</taxon>
        <taxon>Insecta</taxon>
        <taxon>Pterygota</taxon>
        <taxon>Neoptera</taxon>
        <taxon>Endopterygota</taxon>
        <taxon>Hymenoptera</taxon>
        <taxon>Apocrita</taxon>
        <taxon>Aculeata</taxon>
        <taxon>Apoidea</taxon>
        <taxon>Anthophila</taxon>
        <taxon>Apidae</taxon>
        <taxon>Melipona</taxon>
    </lineage>
</organism>
<dbReference type="EMBL" id="KQ435793">
    <property type="protein sequence ID" value="KOX74227.1"/>
    <property type="molecule type" value="Genomic_DNA"/>
</dbReference>
<sequence length="68" mass="8205">MERGRQESSFWGLLSLDERRNRVNKAKVAREERFEARLVLSRSRNLYFIINFRINIVEGLKGDIEFQF</sequence>
<dbReference type="Proteomes" id="UP000053105">
    <property type="component" value="Unassembled WGS sequence"/>
</dbReference>
<dbReference type="AlphaFoldDB" id="A0A0M8ZZQ8"/>
<gene>
    <name evidence="1" type="ORF">WN51_13578</name>
</gene>
<reference evidence="1 2" key="1">
    <citation type="submission" date="2015-07" db="EMBL/GenBank/DDBJ databases">
        <title>The genome of Melipona quadrifasciata.</title>
        <authorList>
            <person name="Pan H."/>
            <person name="Kapheim K."/>
        </authorList>
    </citation>
    <scope>NUCLEOTIDE SEQUENCE [LARGE SCALE GENOMIC DNA]</scope>
    <source>
        <strain evidence="1">0111107301</strain>
        <tissue evidence="1">Whole body</tissue>
    </source>
</reference>